<reference evidence="1" key="1">
    <citation type="submission" date="2024-06" db="EMBL/GenBank/DDBJ databases">
        <authorList>
            <person name="Li S."/>
        </authorList>
    </citation>
    <scope>NUCLEOTIDE SEQUENCE</scope>
    <source>
        <strain evidence="1">SR10</strain>
    </source>
</reference>
<sequence>MDRRESLFHEFGRNGASKQQLELIAKTIASSPKLNHELTRAIDAGDIGRLGYVDRNSSADGTYDSTHRALNLSPRVLDQPETRRTLDRLASVMGHEVSHAMQRADAFSANVRFVGQVQELAQSNLARRDYTAIVANHIQSDRRQEALAELNGMNTLADRMRNAGETVTAEAFALRARPHSACVTGMPGSLDPRVRFDSTAGAIPVDAANIEAVASCFYDIARTKGEYRYGTAAYAISMIA</sequence>
<evidence type="ECO:0008006" key="2">
    <source>
        <dbReference type="Google" id="ProtNLM"/>
    </source>
</evidence>
<name>A0AAU8MNP3_9GAMM</name>
<organism evidence="1">
    <name type="scientific">Lysobacter firmicutimachus</name>
    <dbReference type="NCBI Taxonomy" id="1792846"/>
    <lineage>
        <taxon>Bacteria</taxon>
        <taxon>Pseudomonadati</taxon>
        <taxon>Pseudomonadota</taxon>
        <taxon>Gammaproteobacteria</taxon>
        <taxon>Lysobacterales</taxon>
        <taxon>Lysobacteraceae</taxon>
        <taxon>Lysobacter</taxon>
    </lineage>
</organism>
<accession>A0AAU8MNP3</accession>
<evidence type="ECO:0000313" key="1">
    <source>
        <dbReference type="EMBL" id="XCO73795.1"/>
    </source>
</evidence>
<gene>
    <name evidence="1" type="ORF">ABU614_15545</name>
</gene>
<dbReference type="EMBL" id="CP159925">
    <property type="protein sequence ID" value="XCO73795.1"/>
    <property type="molecule type" value="Genomic_DNA"/>
</dbReference>
<dbReference type="RefSeq" id="WP_363796689.1">
    <property type="nucleotide sequence ID" value="NZ_CP159925.1"/>
</dbReference>
<dbReference type="AlphaFoldDB" id="A0AAU8MNP3"/>
<protein>
    <recommendedName>
        <fullName evidence="2">Peptidase M48 domain-containing protein</fullName>
    </recommendedName>
</protein>
<proteinExistence type="predicted"/>